<dbReference type="InterPro" id="IPR050833">
    <property type="entry name" value="Poly_Biosynth_Transport"/>
</dbReference>
<dbReference type="PANTHER" id="PTHR30250">
    <property type="entry name" value="PST FAMILY PREDICTED COLANIC ACID TRANSPORTER"/>
    <property type="match status" value="1"/>
</dbReference>
<dbReference type="Pfam" id="PF01943">
    <property type="entry name" value="Polysacc_synt"/>
    <property type="match status" value="1"/>
</dbReference>
<keyword evidence="4" id="KW-1133">Transmembrane helix</keyword>
<evidence type="ECO:0000256" key="2">
    <source>
        <dbReference type="ARBA" id="ARBA00022475"/>
    </source>
</evidence>
<evidence type="ECO:0000256" key="3">
    <source>
        <dbReference type="ARBA" id="ARBA00022692"/>
    </source>
</evidence>
<sequence length="475" mass="54496">MKQILRKFNRLSLPAKALLALVFSQLVQKGLSIITEPIYTRLLNTSEYGTVSLFLSWHEILVIFTSLCLSKGVFNNGMMDYKNDRDVFTLSLYTLSCISTIFIGIPVILFSTFIYNFMDLSIELILYMFILLFFEQTLALWTVRQRFEYKYMAVTVLTIVLTVLAPLSGIVGVLVSENKVFARIICEKNIFIISYIGVLILIIKKAKGKINLLYWKYALKFNIPLIPHYLSLHILNHMDRIQIAFVIGKSAAGIYSIAYSGAAAIKIFWQAINASLIPWTYEKCSKKDFKKLKDLTEILILGFGLLCVFFMFLAPEVMKILAPVSYHEGIYVIPSVVAGVYFSVMYYVFANIVYYYKKPKYVMIGSCCSAVINVILNAIFIPIFGYLAAGYTTMFAYGFQAFIDYYALRKVIGKDIYDKKFLLMTSSFVVFVAILLNYIYDKTFIRLGLVGAILLYTIYYFSKNKDIFSMFFQKK</sequence>
<evidence type="ECO:0000256" key="1">
    <source>
        <dbReference type="ARBA" id="ARBA00004651"/>
    </source>
</evidence>
<dbReference type="AlphaFoldDB" id="A0A413X0N6"/>
<organism evidence="6 7">
    <name type="scientific">Hungatella hathewayi</name>
    <dbReference type="NCBI Taxonomy" id="154046"/>
    <lineage>
        <taxon>Bacteria</taxon>
        <taxon>Bacillati</taxon>
        <taxon>Bacillota</taxon>
        <taxon>Clostridia</taxon>
        <taxon>Lachnospirales</taxon>
        <taxon>Lachnospiraceae</taxon>
        <taxon>Hungatella</taxon>
    </lineage>
</organism>
<dbReference type="EMBL" id="BQNJ01000001">
    <property type="protein sequence ID" value="GKG98233.1"/>
    <property type="molecule type" value="Genomic_DNA"/>
</dbReference>
<dbReference type="Proteomes" id="UP001055091">
    <property type="component" value="Unassembled WGS sequence"/>
</dbReference>
<dbReference type="PANTHER" id="PTHR30250:SF11">
    <property type="entry name" value="O-ANTIGEN TRANSPORTER-RELATED"/>
    <property type="match status" value="1"/>
</dbReference>
<accession>A0A413X0N6</accession>
<dbReference type="RefSeq" id="WP_118077176.1">
    <property type="nucleotide sequence ID" value="NZ_BQNJ01000001.1"/>
</dbReference>
<comment type="caution">
    <text evidence="6">The sequence shown here is derived from an EMBL/GenBank/DDBJ whole genome shotgun (WGS) entry which is preliminary data.</text>
</comment>
<dbReference type="InterPro" id="IPR002797">
    <property type="entry name" value="Polysacc_synth"/>
</dbReference>
<dbReference type="GO" id="GO:0005886">
    <property type="term" value="C:plasma membrane"/>
    <property type="evidence" value="ECO:0007669"/>
    <property type="project" value="UniProtKB-SubCell"/>
</dbReference>
<evidence type="ECO:0000313" key="6">
    <source>
        <dbReference type="EMBL" id="GKG98233.1"/>
    </source>
</evidence>
<gene>
    <name evidence="6" type="primary">cpsL</name>
    <name evidence="6" type="ORF">CE91St55_02150</name>
</gene>
<evidence type="ECO:0000313" key="7">
    <source>
        <dbReference type="Proteomes" id="UP001055091"/>
    </source>
</evidence>
<evidence type="ECO:0000256" key="5">
    <source>
        <dbReference type="ARBA" id="ARBA00023136"/>
    </source>
</evidence>
<comment type="subcellular location">
    <subcellularLocation>
        <location evidence="1">Cell membrane</location>
        <topology evidence="1">Multi-pass membrane protein</topology>
    </subcellularLocation>
</comment>
<proteinExistence type="predicted"/>
<keyword evidence="5" id="KW-0472">Membrane</keyword>
<reference evidence="6" key="1">
    <citation type="submission" date="2022-01" db="EMBL/GenBank/DDBJ databases">
        <title>Novel bile acid biosynthetic pathways are enriched in the microbiome of centenarians.</title>
        <authorList>
            <person name="Sato Y."/>
            <person name="Atarashi K."/>
            <person name="Plichta R.D."/>
            <person name="Arai Y."/>
            <person name="Sasajima S."/>
            <person name="Kearney M.S."/>
            <person name="Suda W."/>
            <person name="Takeshita K."/>
            <person name="Sasaki T."/>
            <person name="Okamoto S."/>
            <person name="Skelly N.A."/>
            <person name="Okamura Y."/>
            <person name="Vlamakis H."/>
            <person name="Li Y."/>
            <person name="Tanoue T."/>
            <person name="Takei H."/>
            <person name="Nittono H."/>
            <person name="Narushima S."/>
            <person name="Irie J."/>
            <person name="Itoh H."/>
            <person name="Moriya K."/>
            <person name="Sugiura Y."/>
            <person name="Suematsu M."/>
            <person name="Moritoki N."/>
            <person name="Shibata S."/>
            <person name="Littman R.D."/>
            <person name="Fischbach A.M."/>
            <person name="Uwamino Y."/>
            <person name="Inoue T."/>
            <person name="Honda A."/>
            <person name="Hattori M."/>
            <person name="Murai T."/>
            <person name="Xavier J.R."/>
            <person name="Hirose N."/>
            <person name="Honda K."/>
        </authorList>
    </citation>
    <scope>NUCLEOTIDE SEQUENCE</scope>
    <source>
        <strain evidence="6">CE91-St55</strain>
    </source>
</reference>
<name>A0A413X0N6_9FIRM</name>
<protein>
    <submittedName>
        <fullName evidence="6">Polysaccharide biosynthesis protein</fullName>
    </submittedName>
</protein>
<keyword evidence="3" id="KW-0812">Transmembrane</keyword>
<keyword evidence="2" id="KW-1003">Cell membrane</keyword>
<evidence type="ECO:0000256" key="4">
    <source>
        <dbReference type="ARBA" id="ARBA00022989"/>
    </source>
</evidence>